<dbReference type="InterPro" id="IPR023430">
    <property type="entry name" value="Pept_HybD-like_dom_sf"/>
</dbReference>
<comment type="caution">
    <text evidence="5">The sequence shown here is derived from an EMBL/GenBank/DDBJ whole genome shotgun (WGS) entry which is preliminary data.</text>
</comment>
<accession>X0YDG3</accession>
<dbReference type="InterPro" id="IPR000671">
    <property type="entry name" value="Peptidase_A31"/>
</dbReference>
<keyword evidence="4" id="KW-0378">Hydrolase</keyword>
<dbReference type="GO" id="GO:0008047">
    <property type="term" value="F:enzyme activator activity"/>
    <property type="evidence" value="ECO:0007669"/>
    <property type="project" value="InterPro"/>
</dbReference>
<proteinExistence type="inferred from homology"/>
<evidence type="ECO:0000256" key="3">
    <source>
        <dbReference type="ARBA" id="ARBA00022750"/>
    </source>
</evidence>
<evidence type="ECO:0000313" key="5">
    <source>
        <dbReference type="EMBL" id="GAG46763.1"/>
    </source>
</evidence>
<dbReference type="Pfam" id="PF01750">
    <property type="entry name" value="HycI"/>
    <property type="match status" value="1"/>
</dbReference>
<dbReference type="Gene3D" id="3.40.50.1450">
    <property type="entry name" value="HybD-like"/>
    <property type="match status" value="1"/>
</dbReference>
<evidence type="ECO:0000256" key="2">
    <source>
        <dbReference type="ARBA" id="ARBA00022670"/>
    </source>
</evidence>
<dbReference type="PANTHER" id="PTHR30302:SF1">
    <property type="entry name" value="HYDROGENASE 2 MATURATION PROTEASE"/>
    <property type="match status" value="1"/>
</dbReference>
<name>X0YDG3_9ZZZZ</name>
<dbReference type="EMBL" id="BARS01052895">
    <property type="protein sequence ID" value="GAG46763.1"/>
    <property type="molecule type" value="Genomic_DNA"/>
</dbReference>
<reference evidence="5" key="1">
    <citation type="journal article" date="2014" name="Front. Microbiol.">
        <title>High frequency of phylogenetically diverse reductive dehalogenase-homologous genes in deep subseafloor sedimentary metagenomes.</title>
        <authorList>
            <person name="Kawai M."/>
            <person name="Futagami T."/>
            <person name="Toyoda A."/>
            <person name="Takaki Y."/>
            <person name="Nishi S."/>
            <person name="Hori S."/>
            <person name="Arai W."/>
            <person name="Tsubouchi T."/>
            <person name="Morono Y."/>
            <person name="Uchiyama I."/>
            <person name="Ito T."/>
            <person name="Fujiyama A."/>
            <person name="Inagaki F."/>
            <person name="Takami H."/>
        </authorList>
    </citation>
    <scope>NUCLEOTIDE SEQUENCE</scope>
    <source>
        <strain evidence="5">Expedition CK06-06</strain>
    </source>
</reference>
<dbReference type="PRINTS" id="PR00446">
    <property type="entry name" value="HYDRGNUPTAKE"/>
</dbReference>
<organism evidence="5">
    <name type="scientific">marine sediment metagenome</name>
    <dbReference type="NCBI Taxonomy" id="412755"/>
    <lineage>
        <taxon>unclassified sequences</taxon>
        <taxon>metagenomes</taxon>
        <taxon>ecological metagenomes</taxon>
    </lineage>
</organism>
<dbReference type="AlphaFoldDB" id="X0YDG3"/>
<evidence type="ECO:0000256" key="1">
    <source>
        <dbReference type="ARBA" id="ARBA00006814"/>
    </source>
</evidence>
<keyword evidence="2" id="KW-0645">Protease</keyword>
<gene>
    <name evidence="5" type="ORF">S01H1_78580</name>
</gene>
<dbReference type="NCBIfam" id="TIGR00072">
    <property type="entry name" value="hydrog_prot"/>
    <property type="match status" value="1"/>
</dbReference>
<dbReference type="PANTHER" id="PTHR30302">
    <property type="entry name" value="HYDROGENASE 1 MATURATION PROTEASE"/>
    <property type="match status" value="1"/>
</dbReference>
<dbReference type="GO" id="GO:0016485">
    <property type="term" value="P:protein processing"/>
    <property type="evidence" value="ECO:0007669"/>
    <property type="project" value="TreeGrafter"/>
</dbReference>
<evidence type="ECO:0000256" key="4">
    <source>
        <dbReference type="ARBA" id="ARBA00022801"/>
    </source>
</evidence>
<sequence length="178" mass="20179">MNGTTQPDDAVYDDYMPDYYNKSMVVFGCGNPLIGDDGFGPRVIQYYREHFDIPGHVCLLDVETSIRKVLFNIVISDRKPSHIVIIDAIDANRQSGELFTIDIDEFPENKIDDFSMHQLPTSNLLKELRDFCNIRITILSAQVEEIPDEVRLGLSPVMEQAVPLMCAQLSELIIAENK</sequence>
<keyword evidence="3" id="KW-0064">Aspartyl protease</keyword>
<dbReference type="SUPFAM" id="SSF53163">
    <property type="entry name" value="HybD-like"/>
    <property type="match status" value="1"/>
</dbReference>
<comment type="similarity">
    <text evidence="1">Belongs to the peptidase A31 family.</text>
</comment>
<dbReference type="GO" id="GO:0004190">
    <property type="term" value="F:aspartic-type endopeptidase activity"/>
    <property type="evidence" value="ECO:0007669"/>
    <property type="project" value="UniProtKB-KW"/>
</dbReference>
<evidence type="ECO:0008006" key="6">
    <source>
        <dbReference type="Google" id="ProtNLM"/>
    </source>
</evidence>
<protein>
    <recommendedName>
        <fullName evidence="6">Hydrogenase maturation protease</fullName>
    </recommendedName>
</protein>